<dbReference type="PANTHER" id="PTHR48079">
    <property type="entry name" value="PROTEIN YEEZ"/>
    <property type="match status" value="1"/>
</dbReference>
<dbReference type="InterPro" id="IPR001509">
    <property type="entry name" value="Epimerase_deHydtase"/>
</dbReference>
<evidence type="ECO:0000313" key="2">
    <source>
        <dbReference type="EMBL" id="MDH6281096.1"/>
    </source>
</evidence>
<organism evidence="2 3">
    <name type="scientific">Prescottella agglutinans</name>
    <dbReference type="NCBI Taxonomy" id="1644129"/>
    <lineage>
        <taxon>Bacteria</taxon>
        <taxon>Bacillati</taxon>
        <taxon>Actinomycetota</taxon>
        <taxon>Actinomycetes</taxon>
        <taxon>Mycobacteriales</taxon>
        <taxon>Nocardiaceae</taxon>
        <taxon>Prescottella</taxon>
    </lineage>
</organism>
<dbReference type="RefSeq" id="WP_280760431.1">
    <property type="nucleotide sequence ID" value="NZ_JARXVC010000005.1"/>
</dbReference>
<name>A0ABT6M9V4_9NOCA</name>
<dbReference type="Gene3D" id="3.40.50.720">
    <property type="entry name" value="NAD(P)-binding Rossmann-like Domain"/>
    <property type="match status" value="1"/>
</dbReference>
<keyword evidence="3" id="KW-1185">Reference proteome</keyword>
<comment type="caution">
    <text evidence="2">The sequence shown here is derived from an EMBL/GenBank/DDBJ whole genome shotgun (WGS) entry which is preliminary data.</text>
</comment>
<dbReference type="SUPFAM" id="SSF51735">
    <property type="entry name" value="NAD(P)-binding Rossmann-fold domains"/>
    <property type="match status" value="1"/>
</dbReference>
<dbReference type="Proteomes" id="UP001160334">
    <property type="component" value="Unassembled WGS sequence"/>
</dbReference>
<evidence type="ECO:0000313" key="3">
    <source>
        <dbReference type="Proteomes" id="UP001160334"/>
    </source>
</evidence>
<dbReference type="CDD" id="cd05262">
    <property type="entry name" value="SDR_a7"/>
    <property type="match status" value="1"/>
</dbReference>
<sequence length="313" mass="32382">MRVFVTGASGWIGSAVVPGLITAGDQVVGLARSDKAAAALAAVGAEVRRGSLDELETLRAGAEDSDAVIHLAFNHDFSDFAGAGRTERAAVETLCNTLEGSDRPFLFASGVAGLALGRVATERDPSPMVGPDSPRGGSEQLAFEYVERGVHAVSLRFAPTVHGDGDHGFLSVLVGVARAKGAAGYVGDGSNRWPAVHRLDAAEMVRLALAKAPAGTAVHGVGETGIPTRDIAEAIGRHLDVPVVSVAPQDVAEHFGWIGAFFALDIPASSALTQDLLGWVPSHPGLIEDLDAGHYFRAGFGVSATNPRAQDNR</sequence>
<dbReference type="InterPro" id="IPR036291">
    <property type="entry name" value="NAD(P)-bd_dom_sf"/>
</dbReference>
<reference evidence="2 3" key="1">
    <citation type="submission" date="2023-04" db="EMBL/GenBank/DDBJ databases">
        <title>Forest soil microbial communities from Buena Vista Peninsula, Colon Province, Panama.</title>
        <authorList>
            <person name="Bouskill N."/>
        </authorList>
    </citation>
    <scope>NUCLEOTIDE SEQUENCE [LARGE SCALE GENOMIC DNA]</scope>
    <source>
        <strain evidence="2 3">CFH S0262</strain>
    </source>
</reference>
<dbReference type="Pfam" id="PF01370">
    <property type="entry name" value="Epimerase"/>
    <property type="match status" value="1"/>
</dbReference>
<dbReference type="InterPro" id="IPR051783">
    <property type="entry name" value="NAD(P)-dependent_oxidoreduct"/>
</dbReference>
<evidence type="ECO:0000259" key="1">
    <source>
        <dbReference type="Pfam" id="PF01370"/>
    </source>
</evidence>
<accession>A0ABT6M9V4</accession>
<feature type="domain" description="NAD-dependent epimerase/dehydratase" evidence="1">
    <location>
        <begin position="3"/>
        <end position="213"/>
    </location>
</feature>
<gene>
    <name evidence="2" type="ORF">M2280_002316</name>
</gene>
<protein>
    <submittedName>
        <fullName evidence="2">Nucleoside-diphosphate-sugar epimerase</fullName>
    </submittedName>
</protein>
<dbReference type="PANTHER" id="PTHR48079:SF6">
    <property type="entry name" value="NAD(P)-BINDING DOMAIN-CONTAINING PROTEIN-RELATED"/>
    <property type="match status" value="1"/>
</dbReference>
<dbReference type="EMBL" id="JARXVC010000005">
    <property type="protein sequence ID" value="MDH6281096.1"/>
    <property type="molecule type" value="Genomic_DNA"/>
</dbReference>
<proteinExistence type="predicted"/>